<protein>
    <recommendedName>
        <fullName evidence="5">Pecanex-like protein</fullName>
    </recommendedName>
</protein>
<keyword evidence="2" id="KW-1133">Transmembrane helix</keyword>
<evidence type="ECO:0008006" key="5">
    <source>
        <dbReference type="Google" id="ProtNLM"/>
    </source>
</evidence>
<reference evidence="3 4" key="1">
    <citation type="journal article" date="2021" name="Elife">
        <title>Chloroplast acquisition without the gene transfer in kleptoplastic sea slugs, Plakobranchus ocellatus.</title>
        <authorList>
            <person name="Maeda T."/>
            <person name="Takahashi S."/>
            <person name="Yoshida T."/>
            <person name="Shimamura S."/>
            <person name="Takaki Y."/>
            <person name="Nagai Y."/>
            <person name="Toyoda A."/>
            <person name="Suzuki Y."/>
            <person name="Arimoto A."/>
            <person name="Ishii H."/>
            <person name="Satoh N."/>
            <person name="Nishiyama T."/>
            <person name="Hasebe M."/>
            <person name="Maruyama T."/>
            <person name="Minagawa J."/>
            <person name="Obokata J."/>
            <person name="Shigenobu S."/>
        </authorList>
    </citation>
    <scope>NUCLEOTIDE SEQUENCE [LARGE SCALE GENOMIC DNA]</scope>
</reference>
<comment type="caution">
    <text evidence="3">The sequence shown here is derived from an EMBL/GenBank/DDBJ whole genome shotgun (WGS) entry which is preliminary data.</text>
</comment>
<feature type="transmembrane region" description="Helical" evidence="2">
    <location>
        <begin position="112"/>
        <end position="133"/>
    </location>
</feature>
<feature type="transmembrane region" description="Helical" evidence="2">
    <location>
        <begin position="82"/>
        <end position="100"/>
    </location>
</feature>
<dbReference type="Proteomes" id="UP000762676">
    <property type="component" value="Unassembled WGS sequence"/>
</dbReference>
<keyword evidence="4" id="KW-1185">Reference proteome</keyword>
<feature type="region of interest" description="Disordered" evidence="1">
    <location>
        <begin position="1"/>
        <end position="25"/>
    </location>
</feature>
<accession>A0AAV4IYM8</accession>
<name>A0AAV4IYM8_9GAST</name>
<sequence length="233" mass="26180">MTVDQPSIKAKGLPTTPQKHDESSPLTSQALQNALRRILWVLFCTAEPDEPNFDSVQQRWRLLLWTLLVSILWNATGRNWGVFAPILLLMSFIKVSVVCTRTNPWSRSSHCWQFPACLTLLCAISVISTTYGYSVLAHLAQKLAVREYNLWCHWCPDTHVTIASVIVITCAVQGVPHMPKFGFSRLLNWAGASQGNLQLQEPTAQRWNVLHKSRPNQKIFTDCDGITPSGKAV</sequence>
<evidence type="ECO:0000256" key="2">
    <source>
        <dbReference type="SAM" id="Phobius"/>
    </source>
</evidence>
<evidence type="ECO:0000313" key="3">
    <source>
        <dbReference type="EMBL" id="GFS14735.1"/>
    </source>
</evidence>
<evidence type="ECO:0000313" key="4">
    <source>
        <dbReference type="Proteomes" id="UP000762676"/>
    </source>
</evidence>
<keyword evidence="2" id="KW-0472">Membrane</keyword>
<keyword evidence="2" id="KW-0812">Transmembrane</keyword>
<proteinExistence type="predicted"/>
<gene>
    <name evidence="3" type="ORF">ElyMa_004914600</name>
</gene>
<evidence type="ECO:0000256" key="1">
    <source>
        <dbReference type="SAM" id="MobiDB-lite"/>
    </source>
</evidence>
<dbReference type="AlphaFoldDB" id="A0AAV4IYM8"/>
<dbReference type="EMBL" id="BMAT01009845">
    <property type="protein sequence ID" value="GFS14735.1"/>
    <property type="molecule type" value="Genomic_DNA"/>
</dbReference>
<organism evidence="3 4">
    <name type="scientific">Elysia marginata</name>
    <dbReference type="NCBI Taxonomy" id="1093978"/>
    <lineage>
        <taxon>Eukaryota</taxon>
        <taxon>Metazoa</taxon>
        <taxon>Spiralia</taxon>
        <taxon>Lophotrochozoa</taxon>
        <taxon>Mollusca</taxon>
        <taxon>Gastropoda</taxon>
        <taxon>Heterobranchia</taxon>
        <taxon>Euthyneura</taxon>
        <taxon>Panpulmonata</taxon>
        <taxon>Sacoglossa</taxon>
        <taxon>Placobranchoidea</taxon>
        <taxon>Plakobranchidae</taxon>
        <taxon>Elysia</taxon>
    </lineage>
</organism>